<dbReference type="Proteomes" id="UP001595698">
    <property type="component" value="Unassembled WGS sequence"/>
</dbReference>
<keyword evidence="2" id="KW-0597">Phosphoprotein</keyword>
<evidence type="ECO:0000259" key="3">
    <source>
        <dbReference type="PROSITE" id="PS50075"/>
    </source>
</evidence>
<dbReference type="SUPFAM" id="SSF47336">
    <property type="entry name" value="ACP-like"/>
    <property type="match status" value="1"/>
</dbReference>
<gene>
    <name evidence="4" type="ORF">ACFOYY_33625</name>
</gene>
<accession>A0ABV8F8V9</accession>
<dbReference type="InterPro" id="IPR009081">
    <property type="entry name" value="PP-bd_ACP"/>
</dbReference>
<comment type="caution">
    <text evidence="4">The sequence shown here is derived from an EMBL/GenBank/DDBJ whole genome shotgun (WGS) entry which is preliminary data.</text>
</comment>
<organism evidence="4 5">
    <name type="scientific">Streptosporangium jomthongense</name>
    <dbReference type="NCBI Taxonomy" id="1193683"/>
    <lineage>
        <taxon>Bacteria</taxon>
        <taxon>Bacillati</taxon>
        <taxon>Actinomycetota</taxon>
        <taxon>Actinomycetes</taxon>
        <taxon>Streptosporangiales</taxon>
        <taxon>Streptosporangiaceae</taxon>
        <taxon>Streptosporangium</taxon>
    </lineage>
</organism>
<name>A0ABV8F8V9_9ACTN</name>
<dbReference type="InterPro" id="IPR036736">
    <property type="entry name" value="ACP-like_sf"/>
</dbReference>
<dbReference type="Pfam" id="PF00550">
    <property type="entry name" value="PP-binding"/>
    <property type="match status" value="1"/>
</dbReference>
<dbReference type="Gene3D" id="1.10.1200.10">
    <property type="entry name" value="ACP-like"/>
    <property type="match status" value="1"/>
</dbReference>
<dbReference type="PROSITE" id="PS50075">
    <property type="entry name" value="CARRIER"/>
    <property type="match status" value="1"/>
</dbReference>
<dbReference type="InterPro" id="IPR020806">
    <property type="entry name" value="PKS_PP-bd"/>
</dbReference>
<dbReference type="RefSeq" id="WP_352015728.1">
    <property type="nucleotide sequence ID" value="NZ_JBHSBC010000041.1"/>
</dbReference>
<dbReference type="SMART" id="SM00823">
    <property type="entry name" value="PKS_PP"/>
    <property type="match status" value="1"/>
</dbReference>
<evidence type="ECO:0000256" key="1">
    <source>
        <dbReference type="ARBA" id="ARBA00022450"/>
    </source>
</evidence>
<keyword evidence="1" id="KW-0596">Phosphopantetheine</keyword>
<evidence type="ECO:0000256" key="2">
    <source>
        <dbReference type="ARBA" id="ARBA00022553"/>
    </source>
</evidence>
<protein>
    <submittedName>
        <fullName evidence="4">Acyl carrier protein</fullName>
    </submittedName>
</protein>
<evidence type="ECO:0000313" key="5">
    <source>
        <dbReference type="Proteomes" id="UP001595698"/>
    </source>
</evidence>
<reference evidence="5" key="1">
    <citation type="journal article" date="2019" name="Int. J. Syst. Evol. Microbiol.">
        <title>The Global Catalogue of Microorganisms (GCM) 10K type strain sequencing project: providing services to taxonomists for standard genome sequencing and annotation.</title>
        <authorList>
            <consortium name="The Broad Institute Genomics Platform"/>
            <consortium name="The Broad Institute Genome Sequencing Center for Infectious Disease"/>
            <person name="Wu L."/>
            <person name="Ma J."/>
        </authorList>
    </citation>
    <scope>NUCLEOTIDE SEQUENCE [LARGE SCALE GENOMIC DNA]</scope>
    <source>
        <strain evidence="5">TBRC 7912</strain>
    </source>
</reference>
<dbReference type="EMBL" id="JBHSBC010000041">
    <property type="protein sequence ID" value="MFC3985109.1"/>
    <property type="molecule type" value="Genomic_DNA"/>
</dbReference>
<proteinExistence type="predicted"/>
<feature type="domain" description="Carrier" evidence="3">
    <location>
        <begin position="4"/>
        <end position="78"/>
    </location>
</feature>
<dbReference type="SMART" id="SM01294">
    <property type="entry name" value="PKS_PP_betabranch"/>
    <property type="match status" value="1"/>
</dbReference>
<sequence length="81" mass="9196">MSPDTIRMWLRERVAFYVERDPEEIDPDVELVEIGLDSVFAMSLSGDIEDEFGVFVEPTVAWDHPTVNALTGYLHDVVVTI</sequence>
<keyword evidence="5" id="KW-1185">Reference proteome</keyword>
<evidence type="ECO:0000313" key="4">
    <source>
        <dbReference type="EMBL" id="MFC3985109.1"/>
    </source>
</evidence>